<dbReference type="KEGG" id="tact:SG35_018255"/>
<dbReference type="Gene3D" id="3.30.310.170">
    <property type="entry name" value="Outer membrane protein assembly factor BamC"/>
    <property type="match status" value="1"/>
</dbReference>
<organism evidence="1 2">
    <name type="scientific">Thalassomonas actiniarum</name>
    <dbReference type="NCBI Taxonomy" id="485447"/>
    <lineage>
        <taxon>Bacteria</taxon>
        <taxon>Pseudomonadati</taxon>
        <taxon>Pseudomonadota</taxon>
        <taxon>Gammaproteobacteria</taxon>
        <taxon>Alteromonadales</taxon>
        <taxon>Colwelliaceae</taxon>
        <taxon>Thalassomonas</taxon>
    </lineage>
</organism>
<dbReference type="InterPro" id="IPR042268">
    <property type="entry name" value="BamC_C"/>
</dbReference>
<sequence>MNRRVFYFSLLGLSLASCSSVDNKRAAGDFDYAEKQEAAVITIPEGLKKPAQYNDFFVSDKINLDGPVGVDVDVRAPSLVLPVAASSRVVNDSDKAIIWFDKVVEDKDLALFIYSAIEEQLNGDEVALNVVDAEQKTFESDWYHSEVESGFWPYKTVEQSESMRFRYQLEAKPHGRSVSLVVSLIDYMKTDQSGGTKSIDPIDQQRAEMAMLNEIVAQVDYKYRLQQKENRLMRATQQLVSIGENPEAEPAYIVEMKTDMLWANLPAFFSKYGFDITDMNEGKKIYFVDFVKPDNSIWATIWGDDIPVIDIDEAKYRFELAEIEDKTSVTIYDADGNVLPQATLTHVYDVMEEGLSFRTPL</sequence>
<dbReference type="PROSITE" id="PS51257">
    <property type="entry name" value="PROKAR_LIPOPROTEIN"/>
    <property type="match status" value="1"/>
</dbReference>
<dbReference type="EMBL" id="CP059735">
    <property type="protein sequence ID" value="WDD97274.1"/>
    <property type="molecule type" value="Genomic_DNA"/>
</dbReference>
<dbReference type="AlphaFoldDB" id="A0AAE9YNF1"/>
<name>A0AAE9YNF1_9GAMM</name>
<accession>A0AAE9YNF1</accession>
<dbReference type="InterPro" id="IPR010653">
    <property type="entry name" value="NlpB/DapX"/>
</dbReference>
<protein>
    <submittedName>
        <fullName evidence="1">Outer membrane protein assembly factor BamC</fullName>
    </submittedName>
</protein>
<dbReference type="Gene3D" id="3.30.530.50">
    <property type="match status" value="1"/>
</dbReference>
<evidence type="ECO:0000313" key="1">
    <source>
        <dbReference type="EMBL" id="WDD97274.1"/>
    </source>
</evidence>
<gene>
    <name evidence="1" type="primary">bamC</name>
    <name evidence="1" type="ORF">SG35_018255</name>
</gene>
<keyword evidence="2" id="KW-1185">Reference proteome</keyword>
<evidence type="ECO:0000313" key="2">
    <source>
        <dbReference type="Proteomes" id="UP000032568"/>
    </source>
</evidence>
<proteinExistence type="predicted"/>
<reference evidence="1 2" key="1">
    <citation type="journal article" date="2015" name="Genome Announc.">
        <title>Draft Genome Sequences of Marine Isolates of Thalassomonas viridans and Thalassomonas actiniarum.</title>
        <authorList>
            <person name="Olonade I."/>
            <person name="van Zyl L.J."/>
            <person name="Trindade M."/>
        </authorList>
    </citation>
    <scope>NUCLEOTIDE SEQUENCE [LARGE SCALE GENOMIC DNA]</scope>
    <source>
        <strain evidence="1 2">A5K-106</strain>
    </source>
</reference>
<dbReference type="RefSeq" id="WP_044836015.1">
    <property type="nucleotide sequence ID" value="NZ_CP059735.1"/>
</dbReference>
<reference evidence="1 2" key="2">
    <citation type="journal article" date="2022" name="Mar. Drugs">
        <title>Bioassay-Guided Fractionation Leads to the Detection of Cholic Acid Generated by the Rare Thalassomonas sp.</title>
        <authorList>
            <person name="Pheiffer F."/>
            <person name="Schneider Y.K."/>
            <person name="Hansen E.H."/>
            <person name="Andersen J.H."/>
            <person name="Isaksson J."/>
            <person name="Busche T."/>
            <person name="R C."/>
            <person name="Kalinowski J."/>
            <person name="Zyl L.V."/>
            <person name="Trindade M."/>
        </authorList>
    </citation>
    <scope>NUCLEOTIDE SEQUENCE [LARGE SCALE GENOMIC DNA]</scope>
    <source>
        <strain evidence="1 2">A5K-106</strain>
    </source>
</reference>
<dbReference type="Proteomes" id="UP000032568">
    <property type="component" value="Chromosome"/>
</dbReference>
<dbReference type="Pfam" id="PF06804">
    <property type="entry name" value="Lipoprotein_18"/>
    <property type="match status" value="1"/>
</dbReference>